<sequence>MVSGGNGRFKNHVGEGNAALCNSAGARENPKRCDWESLACRVPQKKEGAEMLQIVRRVSHVEARAAARRLIEGALRRDGEVLSGDRRPRISIPAKLVEDDDMTILAYIAQQEKRG</sequence>
<protein>
    <submittedName>
        <fullName evidence="1">Uncharacterized protein</fullName>
    </submittedName>
</protein>
<organism evidence="1 2">
    <name type="scientific">Rhodomicrobium udaipurense</name>
    <dbReference type="NCBI Taxonomy" id="1202716"/>
    <lineage>
        <taxon>Bacteria</taxon>
        <taxon>Pseudomonadati</taxon>
        <taxon>Pseudomonadota</taxon>
        <taxon>Alphaproteobacteria</taxon>
        <taxon>Hyphomicrobiales</taxon>
        <taxon>Hyphomicrobiaceae</taxon>
        <taxon>Rhodomicrobium</taxon>
    </lineage>
</organism>
<keyword evidence="2" id="KW-1185">Reference proteome</keyword>
<dbReference type="EMBL" id="JAEMUK010000012">
    <property type="protein sequence ID" value="MBJ7543227.1"/>
    <property type="molecule type" value="Genomic_DNA"/>
</dbReference>
<dbReference type="AlphaFoldDB" id="A0A8I1G9X3"/>
<dbReference type="RefSeq" id="WP_155955331.1">
    <property type="nucleotide sequence ID" value="NZ_JAEMUK010000012.1"/>
</dbReference>
<reference evidence="1 2" key="1">
    <citation type="submission" date="2020-12" db="EMBL/GenBank/DDBJ databases">
        <title>Revised draft genomes of Rhodomicrobium vannielii ATCC 17100 and Rhodomicrobium udaipurense JA643.</title>
        <authorList>
            <person name="Conners E.M."/>
            <person name="Davenport E.J."/>
            <person name="Bose A."/>
        </authorList>
    </citation>
    <scope>NUCLEOTIDE SEQUENCE [LARGE SCALE GENOMIC DNA]</scope>
    <source>
        <strain evidence="1 2">JA643</strain>
    </source>
</reference>
<gene>
    <name evidence="1" type="ORF">JDN41_06630</name>
</gene>
<accession>A0A8I1G9X3</accession>
<proteinExistence type="predicted"/>
<evidence type="ECO:0000313" key="2">
    <source>
        <dbReference type="Proteomes" id="UP000623250"/>
    </source>
</evidence>
<evidence type="ECO:0000313" key="1">
    <source>
        <dbReference type="EMBL" id="MBJ7543227.1"/>
    </source>
</evidence>
<comment type="caution">
    <text evidence="1">The sequence shown here is derived from an EMBL/GenBank/DDBJ whole genome shotgun (WGS) entry which is preliminary data.</text>
</comment>
<dbReference type="Proteomes" id="UP000623250">
    <property type="component" value="Unassembled WGS sequence"/>
</dbReference>
<name>A0A8I1G9X3_9HYPH</name>